<dbReference type="GO" id="GO:1990114">
    <property type="term" value="P:RNA polymerase II core complex assembly"/>
    <property type="evidence" value="ECO:0007669"/>
    <property type="project" value="TreeGrafter"/>
</dbReference>
<dbReference type="NCBIfam" id="TIGR00293">
    <property type="entry name" value="prefoldin subunit alpha"/>
    <property type="match status" value="1"/>
</dbReference>
<dbReference type="AlphaFoldDB" id="V6LSN3"/>
<comment type="similarity">
    <text evidence="1">Belongs to the prefoldin subunit alpha family.</text>
</comment>
<accession>V6LSN3</accession>
<dbReference type="Gene3D" id="1.10.287.370">
    <property type="match status" value="1"/>
</dbReference>
<evidence type="ECO:0000256" key="1">
    <source>
        <dbReference type="ARBA" id="ARBA00010048"/>
    </source>
</evidence>
<dbReference type="SUPFAM" id="SSF46579">
    <property type="entry name" value="Prefoldin"/>
    <property type="match status" value="1"/>
</dbReference>
<keyword evidence="4" id="KW-1185">Reference proteome</keyword>
<dbReference type="GO" id="GO:0016272">
    <property type="term" value="C:prefoldin complex"/>
    <property type="evidence" value="ECO:0007669"/>
    <property type="project" value="InterPro"/>
</dbReference>
<evidence type="ECO:0000313" key="3">
    <source>
        <dbReference type="EMBL" id="KAH0575741.1"/>
    </source>
</evidence>
<dbReference type="OrthoDB" id="10267474at2759"/>
<reference evidence="2 3" key="1">
    <citation type="journal article" date="2014" name="PLoS Genet.">
        <title>The Genome of Spironucleus salmonicida Highlights a Fish Pathogen Adapted to Fluctuating Environments.</title>
        <authorList>
            <person name="Xu F."/>
            <person name="Jerlstrom-Hultqvist J."/>
            <person name="Einarsson E."/>
            <person name="Astvaldsson A."/>
            <person name="Svard S.G."/>
            <person name="Andersson J.O."/>
        </authorList>
    </citation>
    <scope>NUCLEOTIDE SEQUENCE</scope>
    <source>
        <strain evidence="3">ATCC 50377</strain>
    </source>
</reference>
<dbReference type="GO" id="GO:0006457">
    <property type="term" value="P:protein folding"/>
    <property type="evidence" value="ECO:0007669"/>
    <property type="project" value="InterPro"/>
</dbReference>
<sequence length="151" mass="16997">MAQQVDVSRLPNETLSSLYKQLQAEHEALSRTLPVIQQGLQLCQNAINAINTLQHSKKDNQALVPFTESCYVYAQISDAENFLVNLGGGYCAELSKQDAVKFYENRIGNRKAELNKIRSALGHNQLTKEQIEMEVRGREAYAKQQGQKTVE</sequence>
<evidence type="ECO:0000313" key="4">
    <source>
        <dbReference type="Proteomes" id="UP000018208"/>
    </source>
</evidence>
<dbReference type="PANTHER" id="PTHR12674">
    <property type="entry name" value="PREFOLDIN SUBUNIT 5"/>
    <property type="match status" value="1"/>
</dbReference>
<dbReference type="Pfam" id="PF02996">
    <property type="entry name" value="Prefoldin"/>
    <property type="match status" value="1"/>
</dbReference>
<dbReference type="Proteomes" id="UP000018208">
    <property type="component" value="Unassembled WGS sequence"/>
</dbReference>
<protein>
    <submittedName>
        <fullName evidence="2 3">Prefoldin subunit</fullName>
    </submittedName>
</protein>
<dbReference type="GO" id="GO:0005737">
    <property type="term" value="C:cytoplasm"/>
    <property type="evidence" value="ECO:0007669"/>
    <property type="project" value="TreeGrafter"/>
</dbReference>
<evidence type="ECO:0000313" key="2">
    <source>
        <dbReference type="EMBL" id="EST47253.1"/>
    </source>
</evidence>
<dbReference type="GO" id="GO:1990113">
    <property type="term" value="P:RNA polymerase I assembly"/>
    <property type="evidence" value="ECO:0007669"/>
    <property type="project" value="TreeGrafter"/>
</dbReference>
<dbReference type="EMBL" id="KI546046">
    <property type="protein sequence ID" value="EST47253.1"/>
    <property type="molecule type" value="Genomic_DNA"/>
</dbReference>
<organism evidence="2">
    <name type="scientific">Spironucleus salmonicida</name>
    <dbReference type="NCBI Taxonomy" id="348837"/>
    <lineage>
        <taxon>Eukaryota</taxon>
        <taxon>Metamonada</taxon>
        <taxon>Diplomonadida</taxon>
        <taxon>Hexamitidae</taxon>
        <taxon>Hexamitinae</taxon>
        <taxon>Spironucleus</taxon>
    </lineage>
</organism>
<dbReference type="VEuPathDB" id="GiardiaDB:SS50377_23381"/>
<dbReference type="GO" id="GO:0051082">
    <property type="term" value="F:unfolded protein binding"/>
    <property type="evidence" value="ECO:0007669"/>
    <property type="project" value="InterPro"/>
</dbReference>
<dbReference type="EMBL" id="AUWU02000003">
    <property type="protein sequence ID" value="KAH0575741.1"/>
    <property type="molecule type" value="Genomic_DNA"/>
</dbReference>
<dbReference type="InterPro" id="IPR004127">
    <property type="entry name" value="Prefoldin_subunit_alpha"/>
</dbReference>
<dbReference type="PANTHER" id="PTHR12674:SF2">
    <property type="entry name" value="PREFOLDIN SUBUNIT 5"/>
    <property type="match status" value="1"/>
</dbReference>
<proteinExistence type="inferred from homology"/>
<dbReference type="InterPro" id="IPR011599">
    <property type="entry name" value="PFD_alpha_archaea"/>
</dbReference>
<gene>
    <name evidence="2" type="ORF">SS50377_12763</name>
    <name evidence="3" type="ORF">SS50377_23381</name>
</gene>
<dbReference type="GO" id="GO:1990115">
    <property type="term" value="P:RNA polymerase III assembly"/>
    <property type="evidence" value="ECO:0007669"/>
    <property type="project" value="TreeGrafter"/>
</dbReference>
<dbReference type="InterPro" id="IPR009053">
    <property type="entry name" value="Prefoldin"/>
</dbReference>
<reference evidence="3" key="2">
    <citation type="submission" date="2020-12" db="EMBL/GenBank/DDBJ databases">
        <title>New Spironucleus salmonicida genome in near-complete chromosomes.</title>
        <authorList>
            <person name="Xu F."/>
            <person name="Kurt Z."/>
            <person name="Jimenez-Gonzalez A."/>
            <person name="Astvaldsson A."/>
            <person name="Andersson J.O."/>
            <person name="Svard S.G."/>
        </authorList>
    </citation>
    <scope>NUCLEOTIDE SEQUENCE</scope>
    <source>
        <strain evidence="3">ATCC 50377</strain>
    </source>
</reference>
<name>V6LSN3_9EUKA</name>